<accession>A0A371H050</accession>
<dbReference type="Proteomes" id="UP000257109">
    <property type="component" value="Unassembled WGS sequence"/>
</dbReference>
<keyword evidence="3" id="KW-1185">Reference proteome</keyword>
<proteinExistence type="predicted"/>
<protein>
    <recommendedName>
        <fullName evidence="4">Reverse transcriptase domain-containing protein</fullName>
    </recommendedName>
</protein>
<dbReference type="EMBL" id="QJKJ01003956">
    <property type="protein sequence ID" value="RDX96151.1"/>
    <property type="molecule type" value="Genomic_DNA"/>
</dbReference>
<dbReference type="AlphaFoldDB" id="A0A371H050"/>
<feature type="coiled-coil region" evidence="1">
    <location>
        <begin position="3"/>
        <end position="34"/>
    </location>
</feature>
<evidence type="ECO:0008006" key="4">
    <source>
        <dbReference type="Google" id="ProtNLM"/>
    </source>
</evidence>
<name>A0A371H050_MUCPR</name>
<comment type="caution">
    <text evidence="2">The sequence shown here is derived from an EMBL/GenBank/DDBJ whole genome shotgun (WGS) entry which is preliminary data.</text>
</comment>
<sequence length="168" mass="19921">MAYDQAGKERKLQLQELEELRLEAYENSQIYKQKIMQFHDRQILRKEFRVSQKVLLFNSRLKLIACKLHSRWNEPFVITNVFPHGVVELIDEATNNTFLVNKHQLKIFHEKPTLIVGKIFVLVCFTSDISTESRPTLDPLLLERDRFRFDFISSLQAQKLENHVQPQP</sequence>
<evidence type="ECO:0000313" key="2">
    <source>
        <dbReference type="EMBL" id="RDX96151.1"/>
    </source>
</evidence>
<organism evidence="2 3">
    <name type="scientific">Mucuna pruriens</name>
    <name type="common">Velvet bean</name>
    <name type="synonym">Dolichos pruriens</name>
    <dbReference type="NCBI Taxonomy" id="157652"/>
    <lineage>
        <taxon>Eukaryota</taxon>
        <taxon>Viridiplantae</taxon>
        <taxon>Streptophyta</taxon>
        <taxon>Embryophyta</taxon>
        <taxon>Tracheophyta</taxon>
        <taxon>Spermatophyta</taxon>
        <taxon>Magnoliopsida</taxon>
        <taxon>eudicotyledons</taxon>
        <taxon>Gunneridae</taxon>
        <taxon>Pentapetalae</taxon>
        <taxon>rosids</taxon>
        <taxon>fabids</taxon>
        <taxon>Fabales</taxon>
        <taxon>Fabaceae</taxon>
        <taxon>Papilionoideae</taxon>
        <taxon>50 kb inversion clade</taxon>
        <taxon>NPAAA clade</taxon>
        <taxon>indigoferoid/millettioid clade</taxon>
        <taxon>Phaseoleae</taxon>
        <taxon>Mucuna</taxon>
    </lineage>
</organism>
<evidence type="ECO:0000313" key="3">
    <source>
        <dbReference type="Proteomes" id="UP000257109"/>
    </source>
</evidence>
<keyword evidence="1" id="KW-0175">Coiled coil</keyword>
<feature type="non-terminal residue" evidence="2">
    <location>
        <position position="1"/>
    </location>
</feature>
<evidence type="ECO:0000256" key="1">
    <source>
        <dbReference type="SAM" id="Coils"/>
    </source>
</evidence>
<reference evidence="2" key="1">
    <citation type="submission" date="2018-05" db="EMBL/GenBank/DDBJ databases">
        <title>Draft genome of Mucuna pruriens seed.</title>
        <authorList>
            <person name="Nnadi N.E."/>
            <person name="Vos R."/>
            <person name="Hasami M.H."/>
            <person name="Devisetty U.K."/>
            <person name="Aguiy J.C."/>
        </authorList>
    </citation>
    <scope>NUCLEOTIDE SEQUENCE [LARGE SCALE GENOMIC DNA]</scope>
    <source>
        <strain evidence="2">JCA_2017</strain>
    </source>
</reference>
<gene>
    <name evidence="2" type="ORF">CR513_21224</name>
</gene>